<evidence type="ECO:0000256" key="6">
    <source>
        <dbReference type="SAM" id="Phobius"/>
    </source>
</evidence>
<dbReference type="AlphaFoldDB" id="A0A7V2ZJP1"/>
<feature type="transmembrane region" description="Helical" evidence="6">
    <location>
        <begin position="164"/>
        <end position="186"/>
    </location>
</feature>
<comment type="caution">
    <text evidence="7">The sequence shown here is derived from an EMBL/GenBank/DDBJ whole genome shotgun (WGS) entry which is preliminary data.</text>
</comment>
<protein>
    <submittedName>
        <fullName evidence="7">Flippase-like domain-containing protein</fullName>
    </submittedName>
</protein>
<accession>A0A7V2ZJP1</accession>
<proteinExistence type="predicted"/>
<feature type="transmembrane region" description="Helical" evidence="6">
    <location>
        <begin position="21"/>
        <end position="42"/>
    </location>
</feature>
<keyword evidence="3 6" id="KW-0812">Transmembrane</keyword>
<dbReference type="InterPro" id="IPR022791">
    <property type="entry name" value="L-PG_synthase/AglD"/>
</dbReference>
<sequence>MIEQVRKSNLVNGTLIKYQRFIFPLIKIIIASGLLYYLITWINYDEIIEAFSNANIYLISLVVILGLLNIYLQYLKWKITTLVILNNSDDKKVIYSLFQGFSAAVFTPARIGEYFGRALVFSDKSFLRVTLATLLDKFFPLLMVSFFGSLSSILFVHYFYGVSIYITISLFIVLLVLFYLIILLIFDQGFWDNFLFNKLKGSKRFSNYFDKFLLLRTLDRNYSAKMIFLSFLFYTCYIIQFAILAAAFSHNNYILNYIWSGNLVMFSKTIIPPISFGELGIREGASVFFIQQFGESASVGFNASIFLFFINVLIPSLIGLLFIFKKNND</sequence>
<organism evidence="7">
    <name type="scientific">Ignavibacterium album</name>
    <dbReference type="NCBI Taxonomy" id="591197"/>
    <lineage>
        <taxon>Bacteria</taxon>
        <taxon>Pseudomonadati</taxon>
        <taxon>Ignavibacteriota</taxon>
        <taxon>Ignavibacteria</taxon>
        <taxon>Ignavibacteriales</taxon>
        <taxon>Ignavibacteriaceae</taxon>
        <taxon>Ignavibacterium</taxon>
    </lineage>
</organism>
<feature type="transmembrane region" description="Helical" evidence="6">
    <location>
        <begin position="138"/>
        <end position="158"/>
    </location>
</feature>
<evidence type="ECO:0000256" key="5">
    <source>
        <dbReference type="ARBA" id="ARBA00023136"/>
    </source>
</evidence>
<reference evidence="7" key="1">
    <citation type="journal article" date="2020" name="mSystems">
        <title>Genome- and Community-Level Interaction Insights into Carbon Utilization and Element Cycling Functions of Hydrothermarchaeota in Hydrothermal Sediment.</title>
        <authorList>
            <person name="Zhou Z."/>
            <person name="Liu Y."/>
            <person name="Xu W."/>
            <person name="Pan J."/>
            <person name="Luo Z.H."/>
            <person name="Li M."/>
        </authorList>
    </citation>
    <scope>NUCLEOTIDE SEQUENCE [LARGE SCALE GENOMIC DNA]</scope>
    <source>
        <strain evidence="7">SpSt-479</strain>
    </source>
</reference>
<dbReference type="Pfam" id="PF03706">
    <property type="entry name" value="LPG_synthase_TM"/>
    <property type="match status" value="1"/>
</dbReference>
<keyword evidence="4 6" id="KW-1133">Transmembrane helix</keyword>
<keyword evidence="2" id="KW-1003">Cell membrane</keyword>
<name>A0A7V2ZJP1_9BACT</name>
<comment type="subcellular location">
    <subcellularLocation>
        <location evidence="1">Cell membrane</location>
        <topology evidence="1">Multi-pass membrane protein</topology>
    </subcellularLocation>
</comment>
<evidence type="ECO:0000256" key="3">
    <source>
        <dbReference type="ARBA" id="ARBA00022692"/>
    </source>
</evidence>
<gene>
    <name evidence="7" type="ORF">ENS31_06000</name>
</gene>
<evidence type="ECO:0000256" key="2">
    <source>
        <dbReference type="ARBA" id="ARBA00022475"/>
    </source>
</evidence>
<dbReference type="GO" id="GO:0005886">
    <property type="term" value="C:plasma membrane"/>
    <property type="evidence" value="ECO:0007669"/>
    <property type="project" value="UniProtKB-SubCell"/>
</dbReference>
<evidence type="ECO:0000256" key="4">
    <source>
        <dbReference type="ARBA" id="ARBA00022989"/>
    </source>
</evidence>
<dbReference type="EMBL" id="DSUJ01000008">
    <property type="protein sequence ID" value="HFI91073.1"/>
    <property type="molecule type" value="Genomic_DNA"/>
</dbReference>
<feature type="transmembrane region" description="Helical" evidence="6">
    <location>
        <begin position="303"/>
        <end position="324"/>
    </location>
</feature>
<dbReference type="PANTHER" id="PTHR39087">
    <property type="entry name" value="UPF0104 MEMBRANE PROTEIN MJ1595"/>
    <property type="match status" value="1"/>
</dbReference>
<keyword evidence="5 6" id="KW-0472">Membrane</keyword>
<feature type="transmembrane region" description="Helical" evidence="6">
    <location>
        <begin position="226"/>
        <end position="248"/>
    </location>
</feature>
<evidence type="ECO:0000256" key="1">
    <source>
        <dbReference type="ARBA" id="ARBA00004651"/>
    </source>
</evidence>
<feature type="transmembrane region" description="Helical" evidence="6">
    <location>
        <begin position="54"/>
        <end position="72"/>
    </location>
</feature>
<evidence type="ECO:0000313" key="7">
    <source>
        <dbReference type="EMBL" id="HFI91073.1"/>
    </source>
</evidence>
<dbReference type="PANTHER" id="PTHR39087:SF2">
    <property type="entry name" value="UPF0104 MEMBRANE PROTEIN MJ1595"/>
    <property type="match status" value="1"/>
</dbReference>